<dbReference type="PROSITE" id="PS50011">
    <property type="entry name" value="PROTEIN_KINASE_DOM"/>
    <property type="match status" value="1"/>
</dbReference>
<evidence type="ECO:0000313" key="2">
    <source>
        <dbReference type="EMBL" id="RSL49589.1"/>
    </source>
</evidence>
<dbReference type="STRING" id="1325734.A0A428P9E2"/>
<dbReference type="PANTHER" id="PTHR44305">
    <property type="entry name" value="SI:DKEY-192D15.2-RELATED"/>
    <property type="match status" value="1"/>
</dbReference>
<dbReference type="Proteomes" id="UP000288168">
    <property type="component" value="Unassembled WGS sequence"/>
</dbReference>
<dbReference type="OrthoDB" id="248923at2759"/>
<dbReference type="PANTHER" id="PTHR44305:SF24">
    <property type="entry name" value="TYROSINE-PROTEIN KINASE C03B1.5-RELATED"/>
    <property type="match status" value="1"/>
</dbReference>
<reference evidence="2 3" key="1">
    <citation type="submission" date="2017-06" db="EMBL/GenBank/DDBJ databases">
        <title>Comparative genomic analysis of Ambrosia Fusariam Clade fungi.</title>
        <authorList>
            <person name="Stajich J.E."/>
            <person name="Carrillo J."/>
            <person name="Kijimoto T."/>
            <person name="Eskalen A."/>
            <person name="O'Donnell K."/>
            <person name="Kasson M."/>
        </authorList>
    </citation>
    <scope>NUCLEOTIDE SEQUENCE [LARGE SCALE GENOMIC DNA]</scope>
    <source>
        <strain evidence="2 3">NRRL62584</strain>
    </source>
</reference>
<dbReference type="EMBL" id="NKCI01000177">
    <property type="protein sequence ID" value="RSL49589.1"/>
    <property type="molecule type" value="Genomic_DNA"/>
</dbReference>
<proteinExistence type="predicted"/>
<sequence>MEKSKDGHILLALMIYLRKLHFVHTWFVSSYRGKEIGYAISQLYGTFNSLMTNRTEQRLFKEACEQALKMLNPVHFSFSVSETSTDYADSERFPFCAEESIQGGNFGTLKRREMVQEYYHFEESIADRLKDYGGSVIGHGSDRKHLFAIKSVKIPDGDRRVLAEQEMLRMVSNIDNEAAVNIITLLSCYTWRNEMHFVFPYVETDLFRLLRQEPANGASPKFDDQTLPENKLWKEMVGVASALEVIHTRLINPFEGIDGRVIACHFDLKPANILVTSDGRLKIGDFGHSSIQIVAPQGKPEVLYRGGDPKYAAPETSLPSKEAEKWFEPPGNLDVPALKYDVWSLACIMTEVLIHLLNRQTPGRLPAENPVARFDKSLRRCTQTEFNDRFFDQKGVKECVTKTVNAFEDRFSAGSAASKYMSKIIELLSDMFKYHNRDRISSKDVVARLSEAGKEYKDSRDPDSLAFEIRQKSAPADGFKEIGWVPVLPPGDNSEVPVPFDEI</sequence>
<dbReference type="SUPFAM" id="SSF56112">
    <property type="entry name" value="Protein kinase-like (PK-like)"/>
    <property type="match status" value="1"/>
</dbReference>
<feature type="domain" description="Protein kinase" evidence="1">
    <location>
        <begin position="95"/>
        <end position="457"/>
    </location>
</feature>
<accession>A0A428P9E2</accession>
<dbReference type="AlphaFoldDB" id="A0A428P9E2"/>
<dbReference type="Pfam" id="PF00069">
    <property type="entry name" value="Pkinase"/>
    <property type="match status" value="1"/>
</dbReference>
<evidence type="ECO:0000313" key="3">
    <source>
        <dbReference type="Proteomes" id="UP000288168"/>
    </source>
</evidence>
<dbReference type="InterPro" id="IPR053083">
    <property type="entry name" value="TF_kinase-domain_protein"/>
</dbReference>
<organism evidence="2 3">
    <name type="scientific">Fusarium duplospermum</name>
    <dbReference type="NCBI Taxonomy" id="1325734"/>
    <lineage>
        <taxon>Eukaryota</taxon>
        <taxon>Fungi</taxon>
        <taxon>Dikarya</taxon>
        <taxon>Ascomycota</taxon>
        <taxon>Pezizomycotina</taxon>
        <taxon>Sordariomycetes</taxon>
        <taxon>Hypocreomycetidae</taxon>
        <taxon>Hypocreales</taxon>
        <taxon>Nectriaceae</taxon>
        <taxon>Fusarium</taxon>
        <taxon>Fusarium solani species complex</taxon>
    </lineage>
</organism>
<keyword evidence="3" id="KW-1185">Reference proteome</keyword>
<dbReference type="GO" id="GO:0004672">
    <property type="term" value="F:protein kinase activity"/>
    <property type="evidence" value="ECO:0007669"/>
    <property type="project" value="InterPro"/>
</dbReference>
<dbReference type="GO" id="GO:0005524">
    <property type="term" value="F:ATP binding"/>
    <property type="evidence" value="ECO:0007669"/>
    <property type="project" value="InterPro"/>
</dbReference>
<protein>
    <recommendedName>
        <fullName evidence="1">Protein kinase domain-containing protein</fullName>
    </recommendedName>
</protein>
<name>A0A428P9E2_9HYPO</name>
<dbReference type="InterPro" id="IPR000719">
    <property type="entry name" value="Prot_kinase_dom"/>
</dbReference>
<dbReference type="SMART" id="SM00220">
    <property type="entry name" value="S_TKc"/>
    <property type="match status" value="1"/>
</dbReference>
<comment type="caution">
    <text evidence="2">The sequence shown here is derived from an EMBL/GenBank/DDBJ whole genome shotgun (WGS) entry which is preliminary data.</text>
</comment>
<dbReference type="InterPro" id="IPR011009">
    <property type="entry name" value="Kinase-like_dom_sf"/>
</dbReference>
<evidence type="ECO:0000259" key="1">
    <source>
        <dbReference type="PROSITE" id="PS50011"/>
    </source>
</evidence>
<gene>
    <name evidence="2" type="ORF">CEP54_012366</name>
</gene>
<dbReference type="Gene3D" id="1.10.510.10">
    <property type="entry name" value="Transferase(Phosphotransferase) domain 1"/>
    <property type="match status" value="1"/>
</dbReference>
<dbReference type="CDD" id="cd00180">
    <property type="entry name" value="PKc"/>
    <property type="match status" value="1"/>
</dbReference>